<sequence length="124" mass="13446">MPPSLPPSRPHRLIPPPTLFFLPSHLSSPSSTLPPLFPSHPTALPHSPIPLHLTSSPTSSFLPSHLFPPPSLPRHLISLLPYATLLPPPLFPSHPTALPHSPIPPHLTSSPNAYAHEPKEQHPL</sequence>
<feature type="region of interest" description="Disordered" evidence="1">
    <location>
        <begin position="94"/>
        <end position="124"/>
    </location>
</feature>
<dbReference type="Proteomes" id="UP000548119">
    <property type="component" value="Unassembled WGS sequence"/>
</dbReference>
<gene>
    <name evidence="2" type="ORF">GGR10_000562</name>
</gene>
<evidence type="ECO:0000313" key="2">
    <source>
        <dbReference type="EMBL" id="MBA9082721.1"/>
    </source>
</evidence>
<evidence type="ECO:0000313" key="3">
    <source>
        <dbReference type="Proteomes" id="UP000548119"/>
    </source>
</evidence>
<comment type="caution">
    <text evidence="2">The sequence shown here is derived from an EMBL/GenBank/DDBJ whole genome shotgun (WGS) entry which is preliminary data.</text>
</comment>
<name>A0ABR6E2D1_9HYPH</name>
<dbReference type="RefSeq" id="WP_182479793.1">
    <property type="nucleotide sequence ID" value="NZ_CAWPNC010000002.1"/>
</dbReference>
<evidence type="ECO:0000256" key="1">
    <source>
        <dbReference type="SAM" id="MobiDB-lite"/>
    </source>
</evidence>
<dbReference type="EMBL" id="JACJIR010000002">
    <property type="protein sequence ID" value="MBA9082721.1"/>
    <property type="molecule type" value="Genomic_DNA"/>
</dbReference>
<protein>
    <submittedName>
        <fullName evidence="2">Uncharacterized protein</fullName>
    </submittedName>
</protein>
<keyword evidence="3" id="KW-1185">Reference proteome</keyword>
<reference evidence="2 3" key="1">
    <citation type="submission" date="2020-08" db="EMBL/GenBank/DDBJ databases">
        <title>Genomic Encyclopedia of Type Strains, Phase IV (KMG-IV): sequencing the most valuable type-strain genomes for metagenomic binning, comparative biology and taxonomic classification.</title>
        <authorList>
            <person name="Goeker M."/>
        </authorList>
    </citation>
    <scope>NUCLEOTIDE SEQUENCE [LARGE SCALE GENOMIC DNA]</scope>
    <source>
        <strain evidence="2 3">DSM 21431</strain>
    </source>
</reference>
<proteinExistence type="predicted"/>
<organism evidence="2 3">
    <name type="scientific">Bartonella chomelii</name>
    <dbReference type="NCBI Taxonomy" id="236402"/>
    <lineage>
        <taxon>Bacteria</taxon>
        <taxon>Pseudomonadati</taxon>
        <taxon>Pseudomonadota</taxon>
        <taxon>Alphaproteobacteria</taxon>
        <taxon>Hyphomicrobiales</taxon>
        <taxon>Bartonellaceae</taxon>
        <taxon>Bartonella</taxon>
    </lineage>
</organism>
<accession>A0ABR6E2D1</accession>